<protein>
    <submittedName>
        <fullName evidence="1">DUF4879 domain-containing protein</fullName>
    </submittedName>
</protein>
<dbReference type="AlphaFoldDB" id="A0A4Q7ECL6"/>
<evidence type="ECO:0000313" key="1">
    <source>
        <dbReference type="EMBL" id="RZM80410.1"/>
    </source>
</evidence>
<accession>A0A4Q7ECL6</accession>
<organism evidence="1 2">
    <name type="scientific">Pseudoalteromonas rubra</name>
    <dbReference type="NCBI Taxonomy" id="43658"/>
    <lineage>
        <taxon>Bacteria</taxon>
        <taxon>Pseudomonadati</taxon>
        <taxon>Pseudomonadota</taxon>
        <taxon>Gammaproteobacteria</taxon>
        <taxon>Alteromonadales</taxon>
        <taxon>Pseudoalteromonadaceae</taxon>
        <taxon>Pseudoalteromonas</taxon>
    </lineage>
</organism>
<gene>
    <name evidence="1" type="ORF">C3B51_12290</name>
</gene>
<name>A0A4Q7ECL6_9GAMM</name>
<dbReference type="EMBL" id="PPUZ01000032">
    <property type="protein sequence ID" value="RZM80410.1"/>
    <property type="molecule type" value="Genomic_DNA"/>
</dbReference>
<dbReference type="InterPro" id="IPR032624">
    <property type="entry name" value="DUF4879"/>
</dbReference>
<evidence type="ECO:0000313" key="2">
    <source>
        <dbReference type="Proteomes" id="UP000292345"/>
    </source>
</evidence>
<comment type="caution">
    <text evidence="1">The sequence shown here is derived from an EMBL/GenBank/DDBJ whole genome shotgun (WGS) entry which is preliminary data.</text>
</comment>
<dbReference type="Proteomes" id="UP000292345">
    <property type="component" value="Unassembled WGS sequence"/>
</dbReference>
<dbReference type="Gene3D" id="2.60.40.2870">
    <property type="match status" value="1"/>
</dbReference>
<dbReference type="Pfam" id="PF16219">
    <property type="entry name" value="DUF4879"/>
    <property type="match status" value="1"/>
</dbReference>
<proteinExistence type="predicted"/>
<sequence>MQLDLSHLQGRTQSKASKSDVTIMGPASGISYYEVFAVGSTDKGWEYPPASQFSTTEDHGGNQLLVAVIQYGYGNPNQATMNGQQKSYNSREYLCGSMSNLHICNTGETVTGFLYYFDFSGQQSGQFNTSSNSTASPFGYWSDSIYIK</sequence>
<reference evidence="1 2" key="1">
    <citation type="submission" date="2018-01" db="EMBL/GenBank/DDBJ databases">
        <title>Co-occurrence of chitin degradation, pigmentation and bioactivity in marine Pseudoalteromonas.</title>
        <authorList>
            <person name="Paulsen S."/>
            <person name="Gram L."/>
            <person name="Machado H."/>
        </authorList>
    </citation>
    <scope>NUCLEOTIDE SEQUENCE [LARGE SCALE GENOMIC DNA]</scope>
    <source>
        <strain evidence="1 2">S1946</strain>
    </source>
</reference>